<comment type="caution">
    <text evidence="1">The sequence shown here is derived from an EMBL/GenBank/DDBJ whole genome shotgun (WGS) entry which is preliminary data.</text>
</comment>
<keyword evidence="2" id="KW-1185">Reference proteome</keyword>
<dbReference type="Proteomes" id="UP000728185">
    <property type="component" value="Unassembled WGS sequence"/>
</dbReference>
<sequence length="145" mass="16325">ICPLFFSGDLQSLSHYRRPESVNYQTHLGYQSQIRNIPAIRADQTHQKSLARAPQLISAPKTGFDRMQSTKAPAFSFRAVENELQMDIIKSAADLGFQDDEVYSTSDDLSPDELHIYQSEEDTFNLKSIPLLPPPVSVCVPSKRN</sequence>
<organism evidence="1 2">
    <name type="scientific">Fasciolopsis buskii</name>
    <dbReference type="NCBI Taxonomy" id="27845"/>
    <lineage>
        <taxon>Eukaryota</taxon>
        <taxon>Metazoa</taxon>
        <taxon>Spiralia</taxon>
        <taxon>Lophotrochozoa</taxon>
        <taxon>Platyhelminthes</taxon>
        <taxon>Trematoda</taxon>
        <taxon>Digenea</taxon>
        <taxon>Plagiorchiida</taxon>
        <taxon>Echinostomata</taxon>
        <taxon>Echinostomatoidea</taxon>
        <taxon>Fasciolidae</taxon>
        <taxon>Fasciolopsis</taxon>
    </lineage>
</organism>
<proteinExistence type="predicted"/>
<accession>A0A8E0VLT9</accession>
<gene>
    <name evidence="1" type="ORF">FBUS_02305</name>
</gene>
<feature type="non-terminal residue" evidence="1">
    <location>
        <position position="1"/>
    </location>
</feature>
<name>A0A8E0VLT9_9TREM</name>
<dbReference type="AlphaFoldDB" id="A0A8E0VLT9"/>
<evidence type="ECO:0000313" key="2">
    <source>
        <dbReference type="Proteomes" id="UP000728185"/>
    </source>
</evidence>
<protein>
    <submittedName>
        <fullName evidence="1">Uncharacterized protein</fullName>
    </submittedName>
</protein>
<dbReference type="EMBL" id="LUCM01003795">
    <property type="protein sequence ID" value="KAA0195298.1"/>
    <property type="molecule type" value="Genomic_DNA"/>
</dbReference>
<reference evidence="1" key="1">
    <citation type="submission" date="2019-05" db="EMBL/GenBank/DDBJ databases">
        <title>Annotation for the trematode Fasciolopsis buski.</title>
        <authorList>
            <person name="Choi Y.-J."/>
        </authorList>
    </citation>
    <scope>NUCLEOTIDE SEQUENCE</scope>
    <source>
        <strain evidence="1">HT</strain>
        <tissue evidence="1">Whole worm</tissue>
    </source>
</reference>
<dbReference type="OrthoDB" id="10627541at2759"/>
<evidence type="ECO:0000313" key="1">
    <source>
        <dbReference type="EMBL" id="KAA0195298.1"/>
    </source>
</evidence>